<proteinExistence type="predicted"/>
<feature type="coiled-coil region" evidence="1">
    <location>
        <begin position="70"/>
        <end position="121"/>
    </location>
</feature>
<evidence type="ECO:0000256" key="1">
    <source>
        <dbReference type="SAM" id="Coils"/>
    </source>
</evidence>
<reference evidence="2" key="1">
    <citation type="journal article" date="2014" name="Front. Microbiol.">
        <title>High frequency of phylogenetically diverse reductive dehalogenase-homologous genes in deep subseafloor sedimentary metagenomes.</title>
        <authorList>
            <person name="Kawai M."/>
            <person name="Futagami T."/>
            <person name="Toyoda A."/>
            <person name="Takaki Y."/>
            <person name="Nishi S."/>
            <person name="Hori S."/>
            <person name="Arai W."/>
            <person name="Tsubouchi T."/>
            <person name="Morono Y."/>
            <person name="Uchiyama I."/>
            <person name="Ito T."/>
            <person name="Fujiyama A."/>
            <person name="Inagaki F."/>
            <person name="Takami H."/>
        </authorList>
    </citation>
    <scope>NUCLEOTIDE SEQUENCE</scope>
    <source>
        <strain evidence="2">Expedition CK06-06</strain>
    </source>
</reference>
<keyword evidence="1" id="KW-0175">Coiled coil</keyword>
<feature type="coiled-coil region" evidence="1">
    <location>
        <begin position="10"/>
        <end position="38"/>
    </location>
</feature>
<sequence length="122" mass="14153">AITYDEIKAREEIEARIREEEEAIKALLEERKEEIEGVIELLKGSEKLAGQMKILTAEYELTNKTLEDTNKYYQRMLELSEELVKELELEKEKTKEGTKERQEAVLALLAAQKNVKDLKEAV</sequence>
<feature type="non-terminal residue" evidence="2">
    <location>
        <position position="1"/>
    </location>
</feature>
<gene>
    <name evidence="2" type="ORF">S06H3_64277</name>
</gene>
<dbReference type="EMBL" id="BARV01042886">
    <property type="protein sequence ID" value="GAI51820.1"/>
    <property type="molecule type" value="Genomic_DNA"/>
</dbReference>
<name>X1QLD1_9ZZZZ</name>
<comment type="caution">
    <text evidence="2">The sequence shown here is derived from an EMBL/GenBank/DDBJ whole genome shotgun (WGS) entry which is preliminary data.</text>
</comment>
<feature type="non-terminal residue" evidence="2">
    <location>
        <position position="122"/>
    </location>
</feature>
<organism evidence="2">
    <name type="scientific">marine sediment metagenome</name>
    <dbReference type="NCBI Taxonomy" id="412755"/>
    <lineage>
        <taxon>unclassified sequences</taxon>
        <taxon>metagenomes</taxon>
        <taxon>ecological metagenomes</taxon>
    </lineage>
</organism>
<protein>
    <submittedName>
        <fullName evidence="2">Uncharacterized protein</fullName>
    </submittedName>
</protein>
<accession>X1QLD1</accession>
<evidence type="ECO:0000313" key="2">
    <source>
        <dbReference type="EMBL" id="GAI51820.1"/>
    </source>
</evidence>
<dbReference type="AlphaFoldDB" id="X1QLD1"/>